<proteinExistence type="predicted"/>
<gene>
    <name evidence="1" type="ORF">EYC84_006654</name>
</gene>
<evidence type="ECO:0000313" key="2">
    <source>
        <dbReference type="Proteomes" id="UP000322873"/>
    </source>
</evidence>
<organism evidence="1 2">
    <name type="scientific">Monilinia fructicola</name>
    <name type="common">Brown rot fungus</name>
    <name type="synonym">Ciboria fructicola</name>
    <dbReference type="NCBI Taxonomy" id="38448"/>
    <lineage>
        <taxon>Eukaryota</taxon>
        <taxon>Fungi</taxon>
        <taxon>Dikarya</taxon>
        <taxon>Ascomycota</taxon>
        <taxon>Pezizomycotina</taxon>
        <taxon>Leotiomycetes</taxon>
        <taxon>Helotiales</taxon>
        <taxon>Sclerotiniaceae</taxon>
        <taxon>Monilinia</taxon>
    </lineage>
</organism>
<sequence>MERNMGWREYGNKEGSMDGRNVTFLFFSWRVGDRRDERRGDDYCEGDRGREESMMDAWHGMDEYPDYTYARRSYRLSE</sequence>
<evidence type="ECO:0000313" key="1">
    <source>
        <dbReference type="EMBL" id="KAA8576547.1"/>
    </source>
</evidence>
<accession>A0A5M9K6S1</accession>
<dbReference type="Proteomes" id="UP000322873">
    <property type="component" value="Unassembled WGS sequence"/>
</dbReference>
<comment type="caution">
    <text evidence="1">The sequence shown here is derived from an EMBL/GenBank/DDBJ whole genome shotgun (WGS) entry which is preliminary data.</text>
</comment>
<name>A0A5M9K6S1_MONFR</name>
<dbReference type="AlphaFoldDB" id="A0A5M9K6S1"/>
<keyword evidence="2" id="KW-1185">Reference proteome</keyword>
<protein>
    <submittedName>
        <fullName evidence="1">Uncharacterized protein</fullName>
    </submittedName>
</protein>
<dbReference type="EMBL" id="VICG01000001">
    <property type="protein sequence ID" value="KAA8576547.1"/>
    <property type="molecule type" value="Genomic_DNA"/>
</dbReference>
<reference evidence="1 2" key="1">
    <citation type="submission" date="2019-06" db="EMBL/GenBank/DDBJ databases">
        <title>Genome Sequence of the Brown Rot Fungal Pathogen Monilinia fructicola.</title>
        <authorList>
            <person name="De Miccolis Angelini R.M."/>
            <person name="Landi L."/>
            <person name="Abate D."/>
            <person name="Pollastro S."/>
            <person name="Romanazzi G."/>
            <person name="Faretra F."/>
        </authorList>
    </citation>
    <scope>NUCLEOTIDE SEQUENCE [LARGE SCALE GENOMIC DNA]</scope>
    <source>
        <strain evidence="1 2">Mfrc123</strain>
    </source>
</reference>